<evidence type="ECO:0000313" key="7">
    <source>
        <dbReference type="Proteomes" id="UP000694845"/>
    </source>
</evidence>
<dbReference type="Proteomes" id="UP000694845">
    <property type="component" value="Unplaced"/>
</dbReference>
<reference evidence="8" key="1">
    <citation type="submission" date="2025-08" db="UniProtKB">
        <authorList>
            <consortium name="RefSeq"/>
        </authorList>
    </citation>
    <scope>IDENTIFICATION</scope>
</reference>
<keyword evidence="7" id="KW-1185">Reference proteome</keyword>
<dbReference type="AlphaFoldDB" id="A0A8B7YZ31"/>
<keyword evidence="4 6" id="KW-0472">Membrane</keyword>
<evidence type="ECO:0000256" key="6">
    <source>
        <dbReference type="SAM" id="Phobius"/>
    </source>
</evidence>
<keyword evidence="2 6" id="KW-0812">Transmembrane</keyword>
<protein>
    <recommendedName>
        <fullName evidence="5">Transmembrane protein 254</fullName>
    </recommendedName>
</protein>
<dbReference type="GO" id="GO:0016020">
    <property type="term" value="C:membrane"/>
    <property type="evidence" value="ECO:0007669"/>
    <property type="project" value="UniProtKB-SubCell"/>
</dbReference>
<evidence type="ECO:0000256" key="1">
    <source>
        <dbReference type="ARBA" id="ARBA00004141"/>
    </source>
</evidence>
<comment type="subcellular location">
    <subcellularLocation>
        <location evidence="1">Membrane</location>
        <topology evidence="1">Multi-pass membrane protein</topology>
    </subcellularLocation>
</comment>
<dbReference type="OrthoDB" id="9984821at2759"/>
<evidence type="ECO:0000256" key="4">
    <source>
        <dbReference type="ARBA" id="ARBA00023136"/>
    </source>
</evidence>
<dbReference type="InterPro" id="IPR028110">
    <property type="entry name" value="TMEM254"/>
</dbReference>
<evidence type="ECO:0000313" key="8">
    <source>
        <dbReference type="RefSeq" id="XP_022098609.1"/>
    </source>
</evidence>
<dbReference type="PANTHER" id="PTHR34104:SF3">
    <property type="entry name" value="TRANSMEMBRANE PROTEIN 254"/>
    <property type="match status" value="1"/>
</dbReference>
<evidence type="ECO:0000256" key="3">
    <source>
        <dbReference type="ARBA" id="ARBA00022989"/>
    </source>
</evidence>
<dbReference type="OMA" id="HASEAIY"/>
<organism evidence="7 8">
    <name type="scientific">Acanthaster planci</name>
    <name type="common">Crown-of-thorns starfish</name>
    <dbReference type="NCBI Taxonomy" id="133434"/>
    <lineage>
        <taxon>Eukaryota</taxon>
        <taxon>Metazoa</taxon>
        <taxon>Echinodermata</taxon>
        <taxon>Eleutherozoa</taxon>
        <taxon>Asterozoa</taxon>
        <taxon>Asteroidea</taxon>
        <taxon>Valvatacea</taxon>
        <taxon>Valvatida</taxon>
        <taxon>Acanthasteridae</taxon>
        <taxon>Acanthaster</taxon>
    </lineage>
</organism>
<evidence type="ECO:0000256" key="2">
    <source>
        <dbReference type="ARBA" id="ARBA00022692"/>
    </source>
</evidence>
<proteinExistence type="predicted"/>
<feature type="transmembrane region" description="Helical" evidence="6">
    <location>
        <begin position="31"/>
        <end position="55"/>
    </location>
</feature>
<name>A0A8B7YZ31_ACAPL</name>
<dbReference type="GeneID" id="110983570"/>
<evidence type="ECO:0000256" key="5">
    <source>
        <dbReference type="ARBA" id="ARBA00034834"/>
    </source>
</evidence>
<sequence>MSTQELINTCMLRFHDKMQFRNRSYFRLPSIPWMVIVFSSFGIMAPSLVFAPHMVPLQYFGPVGPLYRFLIRTNTWNAVMVSALLLHASEAIYSWYLCRRKGIEGLARVKWFVSTAVFGGASLYELHRYNPVANEAD</sequence>
<dbReference type="Pfam" id="PF14934">
    <property type="entry name" value="TMEM254"/>
    <property type="match status" value="1"/>
</dbReference>
<keyword evidence="3 6" id="KW-1133">Transmembrane helix</keyword>
<dbReference type="RefSeq" id="XP_022098609.1">
    <property type="nucleotide sequence ID" value="XM_022242917.1"/>
</dbReference>
<accession>A0A8B7YZ31</accession>
<feature type="transmembrane region" description="Helical" evidence="6">
    <location>
        <begin position="75"/>
        <end position="98"/>
    </location>
</feature>
<gene>
    <name evidence="8" type="primary">LOC110983570</name>
</gene>
<dbReference type="PANTHER" id="PTHR34104">
    <property type="entry name" value="TRANSMEMBRANE PROTEIN 254"/>
    <property type="match status" value="1"/>
</dbReference>